<dbReference type="EMBL" id="CP043494">
    <property type="protein sequence ID" value="WNG47524.1"/>
    <property type="molecule type" value="Genomic_DNA"/>
</dbReference>
<name>A0ABY9WWJ2_9BACT</name>
<evidence type="ECO:0000256" key="8">
    <source>
        <dbReference type="ARBA" id="ARBA00022989"/>
    </source>
</evidence>
<keyword evidence="7 11" id="KW-0862">Zinc</keyword>
<proteinExistence type="inferred from homology"/>
<keyword evidence="3 11" id="KW-0645">Protease</keyword>
<sequence>MAHVNPILFQSATERRLRDELLADKDIQRALRHLEEHPARSAPLARRRRLVSDAFRLTYSTAPAVMAALTACEETLGYEGPVEVFVHPEPGLRAAAVYRPPETPAIVLSARLLEVLPEAELRFVLGHELGHLAFGHFTLPLPATTMAGEASGRIVRHTTTLRLYQWSRAAELSADRAGLLCARDAEAAASALFKLASGMSSAPVKSELRAHIRQVDALLSGASAREKPREEEETLGLFSTHAFGAPRLRGIAAFARTRTFLRIAGRYASEEGHLDEDADRLLVNDLQELAPSYLEETSGSAELLRRALVQGERVVSPSNEEGTPLPSPEAARRELGVTLARVNQEATLSERARLVQHLTLVAAPDGNVGDEGFLELRRIAGALSVPAWLVDEALRGAAHPLD</sequence>
<dbReference type="RefSeq" id="WP_395803966.1">
    <property type="nucleotide sequence ID" value="NZ_CP043494.1"/>
</dbReference>
<reference evidence="13 14" key="1">
    <citation type="submission" date="2019-08" db="EMBL/GenBank/DDBJ databases">
        <title>Archangium and Cystobacter genomes.</title>
        <authorList>
            <person name="Chen I.-C.K."/>
            <person name="Wielgoss S."/>
        </authorList>
    </citation>
    <scope>NUCLEOTIDE SEQUENCE [LARGE SCALE GENOMIC DNA]</scope>
    <source>
        <strain evidence="13 14">Cbm 6</strain>
    </source>
</reference>
<dbReference type="Proteomes" id="UP001611383">
    <property type="component" value="Chromosome"/>
</dbReference>
<keyword evidence="2" id="KW-1003">Cell membrane</keyword>
<dbReference type="PANTHER" id="PTHR43221:SF1">
    <property type="entry name" value="PROTEASE HTPX"/>
    <property type="match status" value="1"/>
</dbReference>
<evidence type="ECO:0000256" key="9">
    <source>
        <dbReference type="ARBA" id="ARBA00023049"/>
    </source>
</evidence>
<comment type="cofactor">
    <cofactor evidence="11">
        <name>Zn(2+)</name>
        <dbReference type="ChEBI" id="CHEBI:29105"/>
    </cofactor>
    <text evidence="11">Binds 1 zinc ion per subunit.</text>
</comment>
<evidence type="ECO:0000313" key="14">
    <source>
        <dbReference type="Proteomes" id="UP001611383"/>
    </source>
</evidence>
<evidence type="ECO:0000256" key="2">
    <source>
        <dbReference type="ARBA" id="ARBA00022475"/>
    </source>
</evidence>
<evidence type="ECO:0000259" key="12">
    <source>
        <dbReference type="Pfam" id="PF01435"/>
    </source>
</evidence>
<evidence type="ECO:0000313" key="13">
    <source>
        <dbReference type="EMBL" id="WNG47524.1"/>
    </source>
</evidence>
<accession>A0ABY9WWJ2</accession>
<protein>
    <submittedName>
        <fullName evidence="13">M48 family metallopeptidase</fullName>
    </submittedName>
</protein>
<keyword evidence="6 11" id="KW-0378">Hydrolase</keyword>
<evidence type="ECO:0000256" key="6">
    <source>
        <dbReference type="ARBA" id="ARBA00022801"/>
    </source>
</evidence>
<keyword evidence="4" id="KW-0812">Transmembrane</keyword>
<evidence type="ECO:0000256" key="7">
    <source>
        <dbReference type="ARBA" id="ARBA00022833"/>
    </source>
</evidence>
<feature type="domain" description="Peptidase M48" evidence="12">
    <location>
        <begin position="105"/>
        <end position="249"/>
    </location>
</feature>
<dbReference type="Pfam" id="PF01435">
    <property type="entry name" value="Peptidase_M48"/>
    <property type="match status" value="1"/>
</dbReference>
<dbReference type="Gene3D" id="3.30.2010.10">
    <property type="entry name" value="Metalloproteases ('zincins'), catalytic domain"/>
    <property type="match status" value="1"/>
</dbReference>
<dbReference type="PANTHER" id="PTHR43221">
    <property type="entry name" value="PROTEASE HTPX"/>
    <property type="match status" value="1"/>
</dbReference>
<evidence type="ECO:0000256" key="1">
    <source>
        <dbReference type="ARBA" id="ARBA00004651"/>
    </source>
</evidence>
<organism evidence="13 14">
    <name type="scientific">Archangium minus</name>
    <dbReference type="NCBI Taxonomy" id="83450"/>
    <lineage>
        <taxon>Bacteria</taxon>
        <taxon>Pseudomonadati</taxon>
        <taxon>Myxococcota</taxon>
        <taxon>Myxococcia</taxon>
        <taxon>Myxococcales</taxon>
        <taxon>Cystobacterineae</taxon>
        <taxon>Archangiaceae</taxon>
        <taxon>Archangium</taxon>
    </lineage>
</organism>
<evidence type="ECO:0000256" key="4">
    <source>
        <dbReference type="ARBA" id="ARBA00022692"/>
    </source>
</evidence>
<evidence type="ECO:0000256" key="10">
    <source>
        <dbReference type="ARBA" id="ARBA00023136"/>
    </source>
</evidence>
<keyword evidence="8" id="KW-1133">Transmembrane helix</keyword>
<evidence type="ECO:0000256" key="5">
    <source>
        <dbReference type="ARBA" id="ARBA00022723"/>
    </source>
</evidence>
<keyword evidence="9 11" id="KW-0482">Metalloprotease</keyword>
<comment type="similarity">
    <text evidence="11">Belongs to the peptidase M48 family.</text>
</comment>
<keyword evidence="10" id="KW-0472">Membrane</keyword>
<dbReference type="CDD" id="cd07325">
    <property type="entry name" value="M48_Ste24p_like"/>
    <property type="match status" value="1"/>
</dbReference>
<comment type="subcellular location">
    <subcellularLocation>
        <location evidence="1">Cell membrane</location>
        <topology evidence="1">Multi-pass membrane protein</topology>
    </subcellularLocation>
</comment>
<keyword evidence="5" id="KW-0479">Metal-binding</keyword>
<dbReference type="InterPro" id="IPR001915">
    <property type="entry name" value="Peptidase_M48"/>
</dbReference>
<dbReference type="InterPro" id="IPR050083">
    <property type="entry name" value="HtpX_protease"/>
</dbReference>
<gene>
    <name evidence="13" type="ORF">F0U60_27940</name>
</gene>
<keyword evidence="14" id="KW-1185">Reference proteome</keyword>
<evidence type="ECO:0000256" key="11">
    <source>
        <dbReference type="RuleBase" id="RU003983"/>
    </source>
</evidence>
<evidence type="ECO:0000256" key="3">
    <source>
        <dbReference type="ARBA" id="ARBA00022670"/>
    </source>
</evidence>